<keyword evidence="11" id="KW-0067">ATP-binding</keyword>
<organism evidence="13 14">
    <name type="scientific">Faecalicatena orotica</name>
    <dbReference type="NCBI Taxonomy" id="1544"/>
    <lineage>
        <taxon>Bacteria</taxon>
        <taxon>Bacillati</taxon>
        <taxon>Bacillota</taxon>
        <taxon>Clostridia</taxon>
        <taxon>Lachnospirales</taxon>
        <taxon>Lachnospiraceae</taxon>
        <taxon>Faecalicatena</taxon>
    </lineage>
</organism>
<dbReference type="Gene3D" id="3.40.1110.10">
    <property type="entry name" value="Calcium-transporting ATPase, cytoplasmic domain N"/>
    <property type="match status" value="1"/>
</dbReference>
<feature type="transmembrane region" description="Helical" evidence="11">
    <location>
        <begin position="269"/>
        <end position="295"/>
    </location>
</feature>
<dbReference type="Gene3D" id="3.40.50.1000">
    <property type="entry name" value="HAD superfamily/HAD-like"/>
    <property type="match status" value="1"/>
</dbReference>
<dbReference type="InterPro" id="IPR059000">
    <property type="entry name" value="ATPase_P-type_domA"/>
</dbReference>
<evidence type="ECO:0000256" key="4">
    <source>
        <dbReference type="ARBA" id="ARBA00022692"/>
    </source>
</evidence>
<evidence type="ECO:0000259" key="12">
    <source>
        <dbReference type="Pfam" id="PF00122"/>
    </source>
</evidence>
<dbReference type="SFLD" id="SFLDG00002">
    <property type="entry name" value="C1.7:_P-type_atpase_like"/>
    <property type="match status" value="1"/>
</dbReference>
<dbReference type="RefSeq" id="WP_109731246.1">
    <property type="nucleotide sequence ID" value="NZ_BAAACK010000026.1"/>
</dbReference>
<name>A0A2Y9BD43_9FIRM</name>
<dbReference type="Pfam" id="PF00122">
    <property type="entry name" value="E1-E2_ATPase"/>
    <property type="match status" value="1"/>
</dbReference>
<dbReference type="InterPro" id="IPR008250">
    <property type="entry name" value="ATPase_P-typ_transduc_dom_A_sf"/>
</dbReference>
<dbReference type="PRINTS" id="PR00120">
    <property type="entry name" value="HATPASE"/>
</dbReference>
<dbReference type="EC" id="7.2.2.21" evidence="9"/>
<dbReference type="InterPro" id="IPR001757">
    <property type="entry name" value="P_typ_ATPase"/>
</dbReference>
<dbReference type="InterPro" id="IPR036412">
    <property type="entry name" value="HAD-like_sf"/>
</dbReference>
<feature type="transmembrane region" description="Helical" evidence="11">
    <location>
        <begin position="596"/>
        <end position="614"/>
    </location>
</feature>
<dbReference type="EMBL" id="QGDL01000006">
    <property type="protein sequence ID" value="PWJ29397.1"/>
    <property type="molecule type" value="Genomic_DNA"/>
</dbReference>
<feature type="transmembrane region" description="Helical" evidence="11">
    <location>
        <begin position="237"/>
        <end position="257"/>
    </location>
</feature>
<dbReference type="GO" id="GO:0046872">
    <property type="term" value="F:metal ion binding"/>
    <property type="evidence" value="ECO:0007669"/>
    <property type="project" value="UniProtKB-KW"/>
</dbReference>
<dbReference type="GO" id="GO:0016887">
    <property type="term" value="F:ATP hydrolysis activity"/>
    <property type="evidence" value="ECO:0007669"/>
    <property type="project" value="InterPro"/>
</dbReference>
<protein>
    <recommendedName>
        <fullName evidence="9">Cd(2+)-exporting ATPase</fullName>
        <ecNumber evidence="9">7.2.2.21</ecNumber>
    </recommendedName>
</protein>
<keyword evidence="7 11" id="KW-1133">Transmembrane helix</keyword>
<comment type="subcellular location">
    <subcellularLocation>
        <location evidence="11">Cell membrane</location>
    </subcellularLocation>
    <subcellularLocation>
        <location evidence="1">Membrane</location>
        <topology evidence="1">Multi-pass membrane protein</topology>
    </subcellularLocation>
</comment>
<dbReference type="InterPro" id="IPR051014">
    <property type="entry name" value="Cation_Transport_ATPase_IB"/>
</dbReference>
<dbReference type="PANTHER" id="PTHR48085">
    <property type="entry name" value="CADMIUM/ZINC-TRANSPORTING ATPASE HMA2-RELATED"/>
    <property type="match status" value="1"/>
</dbReference>
<dbReference type="NCBIfam" id="TIGR01525">
    <property type="entry name" value="ATPase-IB_hvy"/>
    <property type="match status" value="1"/>
</dbReference>
<accession>A0A2Y9BD43</accession>
<dbReference type="PROSITE" id="PS00154">
    <property type="entry name" value="ATPASE_E1_E2"/>
    <property type="match status" value="1"/>
</dbReference>
<dbReference type="InterPro" id="IPR018303">
    <property type="entry name" value="ATPase_P-typ_P_site"/>
</dbReference>
<feature type="transmembrane region" description="Helical" evidence="11">
    <location>
        <begin position="569"/>
        <end position="590"/>
    </location>
</feature>
<dbReference type="Pfam" id="PF00702">
    <property type="entry name" value="Hydrolase"/>
    <property type="match status" value="1"/>
</dbReference>
<dbReference type="NCBIfam" id="TIGR01512">
    <property type="entry name" value="ATPase-IB2_Cd"/>
    <property type="match status" value="1"/>
</dbReference>
<keyword evidence="14" id="KW-1185">Reference proteome</keyword>
<dbReference type="InterPro" id="IPR023299">
    <property type="entry name" value="ATPase_P-typ_cyto_dom_N"/>
</dbReference>
<evidence type="ECO:0000256" key="10">
    <source>
        <dbReference type="ARBA" id="ARBA00049338"/>
    </source>
</evidence>
<reference evidence="13 14" key="1">
    <citation type="submission" date="2018-05" db="EMBL/GenBank/DDBJ databases">
        <title>The Hungate 1000. A catalogue of reference genomes from the rumen microbiome.</title>
        <authorList>
            <person name="Kelly W."/>
        </authorList>
    </citation>
    <scope>NUCLEOTIDE SEQUENCE [LARGE SCALE GENOMIC DNA]</scope>
    <source>
        <strain evidence="13 14">NLAE-zl-C242</strain>
    </source>
</reference>
<dbReference type="Gene3D" id="2.70.150.10">
    <property type="entry name" value="Calcium-transporting ATPase, cytoplasmic transduction domain A"/>
    <property type="match status" value="1"/>
</dbReference>
<keyword evidence="11" id="KW-1003">Cell membrane</keyword>
<evidence type="ECO:0000313" key="13">
    <source>
        <dbReference type="EMBL" id="PWJ29397.1"/>
    </source>
</evidence>
<keyword evidence="6" id="KW-1278">Translocase</keyword>
<keyword evidence="5 11" id="KW-0479">Metal-binding</keyword>
<dbReference type="PRINTS" id="PR00119">
    <property type="entry name" value="CATATPASE"/>
</dbReference>
<evidence type="ECO:0000256" key="8">
    <source>
        <dbReference type="ARBA" id="ARBA00023136"/>
    </source>
</evidence>
<evidence type="ECO:0000256" key="5">
    <source>
        <dbReference type="ARBA" id="ARBA00022723"/>
    </source>
</evidence>
<keyword evidence="3" id="KW-0104">Cadmium</keyword>
<dbReference type="SUPFAM" id="SSF56784">
    <property type="entry name" value="HAD-like"/>
    <property type="match status" value="1"/>
</dbReference>
<comment type="catalytic activity">
    <reaction evidence="10">
        <text>Cd(2+)(in) + ATP + H2O = Cd(2+)(out) + ADP + phosphate + H(+)</text>
        <dbReference type="Rhea" id="RHEA:12132"/>
        <dbReference type="ChEBI" id="CHEBI:15377"/>
        <dbReference type="ChEBI" id="CHEBI:15378"/>
        <dbReference type="ChEBI" id="CHEBI:30616"/>
        <dbReference type="ChEBI" id="CHEBI:43474"/>
        <dbReference type="ChEBI" id="CHEBI:48775"/>
        <dbReference type="ChEBI" id="CHEBI:456216"/>
        <dbReference type="EC" id="7.2.2.21"/>
    </reaction>
</comment>
<proteinExistence type="inferred from homology"/>
<feature type="domain" description="P-type ATPase A" evidence="12">
    <location>
        <begin position="119"/>
        <end position="218"/>
    </location>
</feature>
<evidence type="ECO:0000256" key="7">
    <source>
        <dbReference type="ARBA" id="ARBA00022989"/>
    </source>
</evidence>
<dbReference type="GO" id="GO:0008551">
    <property type="term" value="F:P-type cadmium transporter activity"/>
    <property type="evidence" value="ECO:0007669"/>
    <property type="project" value="UniProtKB-EC"/>
</dbReference>
<sequence>MAKEVKKKCIEIGIGLVLYISALLAVRHWDLFGKTELILYLLPYLVVTVGIFQDMAKNFKKLHIFDENLLMLLATIGAFIIGKYTEAVGAMLFFQFGKMVEVISLTRTKKSIARFMDIRPEYANRKTHGREEKVHPRELKPRHIIVIRPGERIPVDAVVTMGTSMVDTKALTGESEPCEVKIGDRLYSGSINISGVLEARVSKVYADSTASRIINLVENANNNKAKSENFADRFTRFYTPAVTLLGILVMILPPMMISGDAETWVYRGLIFLVAACPCGLLVSVPLAFLGGIGAASRQGVLIKGSNFLEALSKTETFVFDKTGTLTEGVFHVKEICPKHMDADELLELTAYGEAYSNHPIAVSLREAYGKEIDGRRVETIKEYSGFGVRAYIDGRQVCIGNSKFMNRQGLFYQPVQAIGTAVHVAVDDQYEGYILIADVLRDDVKWTIHWLQKHQLEAVMLTGDNERVADDVAKQLGIDYVYANLMPEEKVDQVREFMESQMEEEKLAFVGDGINDAPVLALADIGIAMGGLGADAALEAADVILMEDEPSKIVNAIKISKGTIRAVKLNLIFAIGMKVVLLLLAVFGYVTMQNAIIADMAVMLINILNSFWVLKYPE</sequence>
<dbReference type="NCBIfam" id="TIGR01494">
    <property type="entry name" value="ATPase_P-type"/>
    <property type="match status" value="1"/>
</dbReference>
<comment type="caution">
    <text evidence="13">The sequence shown here is derived from an EMBL/GenBank/DDBJ whole genome shotgun (WGS) entry which is preliminary data.</text>
</comment>
<evidence type="ECO:0000256" key="9">
    <source>
        <dbReference type="ARBA" id="ARBA00039103"/>
    </source>
</evidence>
<dbReference type="SUPFAM" id="SSF81665">
    <property type="entry name" value="Calcium ATPase, transmembrane domain M"/>
    <property type="match status" value="1"/>
</dbReference>
<evidence type="ECO:0000313" key="14">
    <source>
        <dbReference type="Proteomes" id="UP000245845"/>
    </source>
</evidence>
<dbReference type="SFLD" id="SFLDS00003">
    <property type="entry name" value="Haloacid_Dehalogenase"/>
    <property type="match status" value="1"/>
</dbReference>
<evidence type="ECO:0000256" key="2">
    <source>
        <dbReference type="ARBA" id="ARBA00006024"/>
    </source>
</evidence>
<gene>
    <name evidence="13" type="ORF">A8806_106134</name>
</gene>
<dbReference type="InterPro" id="IPR044492">
    <property type="entry name" value="P_typ_ATPase_HD_dom"/>
</dbReference>
<evidence type="ECO:0000256" key="11">
    <source>
        <dbReference type="RuleBase" id="RU362081"/>
    </source>
</evidence>
<evidence type="ECO:0000256" key="3">
    <source>
        <dbReference type="ARBA" id="ARBA00022539"/>
    </source>
</evidence>
<feature type="transmembrane region" description="Helical" evidence="11">
    <location>
        <begin position="35"/>
        <end position="52"/>
    </location>
</feature>
<dbReference type="GO" id="GO:0005886">
    <property type="term" value="C:plasma membrane"/>
    <property type="evidence" value="ECO:0007669"/>
    <property type="project" value="UniProtKB-SubCell"/>
</dbReference>
<keyword evidence="11" id="KW-0547">Nucleotide-binding</keyword>
<dbReference type="SUPFAM" id="SSF81653">
    <property type="entry name" value="Calcium ATPase, transduction domain A"/>
    <property type="match status" value="1"/>
</dbReference>
<comment type="similarity">
    <text evidence="2 11">Belongs to the cation transport ATPase (P-type) (TC 3.A.3) family. Type IB subfamily.</text>
</comment>
<dbReference type="InterPro" id="IPR023214">
    <property type="entry name" value="HAD_sf"/>
</dbReference>
<dbReference type="PANTHER" id="PTHR48085:SF5">
    <property type="entry name" value="CADMIUM_ZINC-TRANSPORTING ATPASE HMA4-RELATED"/>
    <property type="match status" value="1"/>
</dbReference>
<dbReference type="AlphaFoldDB" id="A0A2Y9BD43"/>
<dbReference type="Proteomes" id="UP000245845">
    <property type="component" value="Unassembled WGS sequence"/>
</dbReference>
<dbReference type="InterPro" id="IPR027256">
    <property type="entry name" value="P-typ_ATPase_IB"/>
</dbReference>
<dbReference type="InterPro" id="IPR023298">
    <property type="entry name" value="ATPase_P-typ_TM_dom_sf"/>
</dbReference>
<dbReference type="OrthoDB" id="9813266at2"/>
<evidence type="ECO:0000256" key="1">
    <source>
        <dbReference type="ARBA" id="ARBA00004141"/>
    </source>
</evidence>
<dbReference type="SFLD" id="SFLDF00027">
    <property type="entry name" value="p-type_atpase"/>
    <property type="match status" value="1"/>
</dbReference>
<evidence type="ECO:0000256" key="6">
    <source>
        <dbReference type="ARBA" id="ARBA00022967"/>
    </source>
</evidence>
<dbReference type="GO" id="GO:0005524">
    <property type="term" value="F:ATP binding"/>
    <property type="evidence" value="ECO:0007669"/>
    <property type="project" value="UniProtKB-UniRule"/>
</dbReference>
<keyword evidence="4 11" id="KW-0812">Transmembrane</keyword>
<keyword evidence="8 11" id="KW-0472">Membrane</keyword>